<evidence type="ECO:0000256" key="2">
    <source>
        <dbReference type="ARBA" id="ARBA00022771"/>
    </source>
</evidence>
<feature type="domain" description="MYND-type" evidence="6">
    <location>
        <begin position="378"/>
        <end position="423"/>
    </location>
</feature>
<sequence length="493" mass="54620">MARRKSSAKKNAPTRDLEDLLVSGLRLEPGALCITGLANCCDKIFHPRTAPRSNNVLRAAMQFLARDRTVEEQTAMRGSRLFQCRCDLKDSFIASLHEPVSNVDALNFTILELAFAIMDALSPRPKDAPIPDESGKDLDQIVLGMTDWNELLEVEDQLGPLPSDWVLPEELQAKVAASEPQKRGPKEAPWPSDSEDVLPSTRPMAQTLHNLLLWTGEPCGGSGIFLLVSCLSDYSPSFAAEIPASHMALPCALLHLEQALDRFEAKAPPNTFRLAIAAVTHFLHKMPKERFVLLLTTFRDLLVDSAARIQPALAEIPGAEAVFAKAWWASVQQSIDAGPEFPWEKYDRPKPPRPGPVDDPAQIFHSIHAHRARSRCNKPDCPNRSEPPKTMMFCRRCALACYCTEACQKQAWTKGLAPHKPLCNAVDELRRAMDLQTDVQWKAVLNGTEGNTEPEVAFVEICKTKTVDSSLLESIAGRLAYHDMAMDAMDPCK</sequence>
<evidence type="ECO:0000313" key="8">
    <source>
        <dbReference type="Proteomes" id="UP001215598"/>
    </source>
</evidence>
<feature type="region of interest" description="Disordered" evidence="5">
    <location>
        <begin position="341"/>
        <end position="360"/>
    </location>
</feature>
<dbReference type="SUPFAM" id="SSF144232">
    <property type="entry name" value="HIT/MYND zinc finger-like"/>
    <property type="match status" value="1"/>
</dbReference>
<comment type="caution">
    <text evidence="7">The sequence shown here is derived from an EMBL/GenBank/DDBJ whole genome shotgun (WGS) entry which is preliminary data.</text>
</comment>
<accession>A0AAD7IA30</accession>
<keyword evidence="1" id="KW-0479">Metal-binding</keyword>
<dbReference type="GO" id="GO:0008270">
    <property type="term" value="F:zinc ion binding"/>
    <property type="evidence" value="ECO:0007669"/>
    <property type="project" value="UniProtKB-KW"/>
</dbReference>
<feature type="region of interest" description="Disordered" evidence="5">
    <location>
        <begin position="175"/>
        <end position="199"/>
    </location>
</feature>
<evidence type="ECO:0000256" key="4">
    <source>
        <dbReference type="PROSITE-ProRule" id="PRU00134"/>
    </source>
</evidence>
<dbReference type="PROSITE" id="PS50865">
    <property type="entry name" value="ZF_MYND_2"/>
    <property type="match status" value="1"/>
</dbReference>
<dbReference type="AlphaFoldDB" id="A0AAD7IA30"/>
<evidence type="ECO:0000256" key="5">
    <source>
        <dbReference type="SAM" id="MobiDB-lite"/>
    </source>
</evidence>
<proteinExistence type="predicted"/>
<evidence type="ECO:0000313" key="7">
    <source>
        <dbReference type="EMBL" id="KAJ7738394.1"/>
    </source>
</evidence>
<dbReference type="Proteomes" id="UP001215598">
    <property type="component" value="Unassembled WGS sequence"/>
</dbReference>
<protein>
    <recommendedName>
        <fullName evidence="6">MYND-type domain-containing protein</fullName>
    </recommendedName>
</protein>
<keyword evidence="2 4" id="KW-0863">Zinc-finger</keyword>
<keyword evidence="3" id="KW-0862">Zinc</keyword>
<evidence type="ECO:0000256" key="1">
    <source>
        <dbReference type="ARBA" id="ARBA00022723"/>
    </source>
</evidence>
<gene>
    <name evidence="7" type="ORF">B0H16DRAFT_1891405</name>
</gene>
<reference evidence="7" key="1">
    <citation type="submission" date="2023-03" db="EMBL/GenBank/DDBJ databases">
        <title>Massive genome expansion in bonnet fungi (Mycena s.s.) driven by repeated elements and novel gene families across ecological guilds.</title>
        <authorList>
            <consortium name="Lawrence Berkeley National Laboratory"/>
            <person name="Harder C.B."/>
            <person name="Miyauchi S."/>
            <person name="Viragh M."/>
            <person name="Kuo A."/>
            <person name="Thoen E."/>
            <person name="Andreopoulos B."/>
            <person name="Lu D."/>
            <person name="Skrede I."/>
            <person name="Drula E."/>
            <person name="Henrissat B."/>
            <person name="Morin E."/>
            <person name="Kohler A."/>
            <person name="Barry K."/>
            <person name="LaButti K."/>
            <person name="Morin E."/>
            <person name="Salamov A."/>
            <person name="Lipzen A."/>
            <person name="Mereny Z."/>
            <person name="Hegedus B."/>
            <person name="Baldrian P."/>
            <person name="Stursova M."/>
            <person name="Weitz H."/>
            <person name="Taylor A."/>
            <person name="Grigoriev I.V."/>
            <person name="Nagy L.G."/>
            <person name="Martin F."/>
            <person name="Kauserud H."/>
        </authorList>
    </citation>
    <scope>NUCLEOTIDE SEQUENCE</scope>
    <source>
        <strain evidence="7">CBHHK182m</strain>
    </source>
</reference>
<evidence type="ECO:0000259" key="6">
    <source>
        <dbReference type="PROSITE" id="PS50865"/>
    </source>
</evidence>
<dbReference type="InterPro" id="IPR002893">
    <property type="entry name" value="Znf_MYND"/>
</dbReference>
<organism evidence="7 8">
    <name type="scientific">Mycena metata</name>
    <dbReference type="NCBI Taxonomy" id="1033252"/>
    <lineage>
        <taxon>Eukaryota</taxon>
        <taxon>Fungi</taxon>
        <taxon>Dikarya</taxon>
        <taxon>Basidiomycota</taxon>
        <taxon>Agaricomycotina</taxon>
        <taxon>Agaricomycetes</taxon>
        <taxon>Agaricomycetidae</taxon>
        <taxon>Agaricales</taxon>
        <taxon>Marasmiineae</taxon>
        <taxon>Mycenaceae</taxon>
        <taxon>Mycena</taxon>
    </lineage>
</organism>
<dbReference type="EMBL" id="JARKIB010000112">
    <property type="protein sequence ID" value="KAJ7738394.1"/>
    <property type="molecule type" value="Genomic_DNA"/>
</dbReference>
<dbReference type="Gene3D" id="6.10.140.2220">
    <property type="match status" value="1"/>
</dbReference>
<keyword evidence="8" id="KW-1185">Reference proteome</keyword>
<name>A0AAD7IA30_9AGAR</name>
<evidence type="ECO:0000256" key="3">
    <source>
        <dbReference type="ARBA" id="ARBA00022833"/>
    </source>
</evidence>